<dbReference type="Pfam" id="PF12637">
    <property type="entry name" value="TSCPD"/>
    <property type="match status" value="1"/>
</dbReference>
<dbReference type="EC" id="1.17.4.1" evidence="2"/>
<sequence>MTSLAGTIWDGMALWRTRAAPDPDSKPRAVALPVSWDEEAAEAIAAIAPGHAPVALPRLAEGWIAPLVTRGRQLGILADAAEGDRMAHALRGLLLARAAAPGLAIWRGDARSASRFVLNLPAFLDAEGGFDAGAYAAAVAVGVRMLDIWTGAKSPRLSIGFADLAGLLAGLGLSYDSAEARAVGAAIAALTRGAAEAESGRIAERLGAREPVALIAPSPPEATVVPGLAAAARAALDEAAGSLGLRHQALVALAAPDAVERLLGAEIGGLAPASGPTRLSLDREGWVAEVPTRAALRLGRAEAERLLAPAPDSTWIAMAQAIAPFLHVAPPMPLASAAPASAPAPLPARATGLPTRPGGSVWRVSVGGHKVVLRTTEDGAGKLSEVSIALTKEGAAYRSLMDAMLHSVSIGLQYGVALDHYVEAHAYTRFGPAGAVEGDPAIRRATSVLDWAFRRLALDYLGRRDLADPSEEDCAPDATGHAAEQAPLLPMDLPASPAPRTRRRQFKLVG</sequence>
<feature type="compositionally biased region" description="Basic residues" evidence="6">
    <location>
        <begin position="500"/>
        <end position="510"/>
    </location>
</feature>
<evidence type="ECO:0000259" key="7">
    <source>
        <dbReference type="Pfam" id="PF12637"/>
    </source>
</evidence>
<reference evidence="8 9" key="1">
    <citation type="submission" date="2016-10" db="EMBL/GenBank/DDBJ databases">
        <authorList>
            <person name="de Groot N.N."/>
        </authorList>
    </citation>
    <scope>NUCLEOTIDE SEQUENCE [LARGE SCALE GENOMIC DNA]</scope>
    <source>
        <strain evidence="8 9">DSM 19981</strain>
    </source>
</reference>
<gene>
    <name evidence="8" type="ORF">SAMN02745775_110151</name>
</gene>
<dbReference type="STRING" id="1123062.SAMN02745775_110151"/>
<feature type="region of interest" description="Disordered" evidence="6">
    <location>
        <begin position="468"/>
        <end position="510"/>
    </location>
</feature>
<evidence type="ECO:0000256" key="5">
    <source>
        <dbReference type="ARBA" id="ARBA00047754"/>
    </source>
</evidence>
<dbReference type="AlphaFoldDB" id="A0A1I4DHH9"/>
<evidence type="ECO:0000256" key="6">
    <source>
        <dbReference type="SAM" id="MobiDB-lite"/>
    </source>
</evidence>
<dbReference type="EMBL" id="FOSQ01000010">
    <property type="protein sequence ID" value="SFK91341.1"/>
    <property type="molecule type" value="Genomic_DNA"/>
</dbReference>
<protein>
    <recommendedName>
        <fullName evidence="2">ribonucleoside-diphosphate reductase</fullName>
        <ecNumber evidence="2">1.17.4.1</ecNumber>
    </recommendedName>
</protein>
<keyword evidence="4" id="KW-0547">Nucleotide-binding</keyword>
<dbReference type="GO" id="GO:0004748">
    <property type="term" value="F:ribonucleoside-diphosphate reductase activity, thioredoxin disulfide as acceptor"/>
    <property type="evidence" value="ECO:0007669"/>
    <property type="project" value="UniProtKB-EC"/>
</dbReference>
<evidence type="ECO:0000256" key="4">
    <source>
        <dbReference type="ARBA" id="ARBA00022741"/>
    </source>
</evidence>
<dbReference type="InterPro" id="IPR024434">
    <property type="entry name" value="TSCPD_dom"/>
</dbReference>
<name>A0A1I4DHH9_9PROT</name>
<dbReference type="Gene3D" id="3.20.70.20">
    <property type="match status" value="1"/>
</dbReference>
<evidence type="ECO:0000256" key="3">
    <source>
        <dbReference type="ARBA" id="ARBA00022634"/>
    </source>
</evidence>
<evidence type="ECO:0000313" key="9">
    <source>
        <dbReference type="Proteomes" id="UP000199473"/>
    </source>
</evidence>
<feature type="domain" description="TSCPD" evidence="7">
    <location>
        <begin position="354"/>
        <end position="459"/>
    </location>
</feature>
<dbReference type="SUPFAM" id="SSF51998">
    <property type="entry name" value="PFL-like glycyl radical enzymes"/>
    <property type="match status" value="1"/>
</dbReference>
<evidence type="ECO:0000256" key="1">
    <source>
        <dbReference type="ARBA" id="ARBA00007405"/>
    </source>
</evidence>
<accession>A0A1I4DHH9</accession>
<keyword evidence="9" id="KW-1185">Reference proteome</keyword>
<evidence type="ECO:0000256" key="2">
    <source>
        <dbReference type="ARBA" id="ARBA00012274"/>
    </source>
</evidence>
<organism evidence="8 9">
    <name type="scientific">Falsiroseomonas stagni DSM 19981</name>
    <dbReference type="NCBI Taxonomy" id="1123062"/>
    <lineage>
        <taxon>Bacteria</taxon>
        <taxon>Pseudomonadati</taxon>
        <taxon>Pseudomonadota</taxon>
        <taxon>Alphaproteobacteria</taxon>
        <taxon>Acetobacterales</taxon>
        <taxon>Roseomonadaceae</taxon>
        <taxon>Falsiroseomonas</taxon>
    </lineage>
</organism>
<dbReference type="GO" id="GO:0000166">
    <property type="term" value="F:nucleotide binding"/>
    <property type="evidence" value="ECO:0007669"/>
    <property type="project" value="UniProtKB-KW"/>
</dbReference>
<dbReference type="Proteomes" id="UP000199473">
    <property type="component" value="Unassembled WGS sequence"/>
</dbReference>
<comment type="catalytic activity">
    <reaction evidence="5">
        <text>a 2'-deoxyribonucleoside 5'-diphosphate + [thioredoxin]-disulfide + H2O = a ribonucleoside 5'-diphosphate + [thioredoxin]-dithiol</text>
        <dbReference type="Rhea" id="RHEA:23252"/>
        <dbReference type="Rhea" id="RHEA-COMP:10698"/>
        <dbReference type="Rhea" id="RHEA-COMP:10700"/>
        <dbReference type="ChEBI" id="CHEBI:15377"/>
        <dbReference type="ChEBI" id="CHEBI:29950"/>
        <dbReference type="ChEBI" id="CHEBI:50058"/>
        <dbReference type="ChEBI" id="CHEBI:57930"/>
        <dbReference type="ChEBI" id="CHEBI:73316"/>
        <dbReference type="EC" id="1.17.4.1"/>
    </reaction>
</comment>
<keyword evidence="3" id="KW-0237">DNA synthesis</keyword>
<dbReference type="GO" id="GO:0071897">
    <property type="term" value="P:DNA biosynthetic process"/>
    <property type="evidence" value="ECO:0007669"/>
    <property type="project" value="UniProtKB-KW"/>
</dbReference>
<comment type="similarity">
    <text evidence="1">Belongs to the ribonucleoside diphosphate reductase class-2 family.</text>
</comment>
<proteinExistence type="inferred from homology"/>
<evidence type="ECO:0000313" key="8">
    <source>
        <dbReference type="EMBL" id="SFK91341.1"/>
    </source>
</evidence>